<gene>
    <name evidence="3" type="ORF">QJ036_11130</name>
</gene>
<feature type="chain" id="PRO_5043008092" description="Lipoprotein" evidence="2">
    <location>
        <begin position="22"/>
        <end position="202"/>
    </location>
</feature>
<dbReference type="Proteomes" id="UP001300383">
    <property type="component" value="Unassembled WGS sequence"/>
</dbReference>
<name>A0AAP4BAI1_9FIRM</name>
<dbReference type="RefSeq" id="WP_283231451.1">
    <property type="nucleotide sequence ID" value="NZ_JASGBQ010000023.1"/>
</dbReference>
<evidence type="ECO:0000256" key="1">
    <source>
        <dbReference type="SAM" id="MobiDB-lite"/>
    </source>
</evidence>
<protein>
    <recommendedName>
        <fullName evidence="5">Lipoprotein</fullName>
    </recommendedName>
</protein>
<feature type="signal peptide" evidence="2">
    <location>
        <begin position="1"/>
        <end position="21"/>
    </location>
</feature>
<organism evidence="3 4">
    <name type="scientific">Fusibacillus kribbianus</name>
    <dbReference type="NCBI Taxonomy" id="3044208"/>
    <lineage>
        <taxon>Bacteria</taxon>
        <taxon>Bacillati</taxon>
        <taxon>Bacillota</taxon>
        <taxon>Clostridia</taxon>
        <taxon>Lachnospirales</taxon>
        <taxon>Lachnospiraceae</taxon>
        <taxon>Fusibacillus</taxon>
    </lineage>
</organism>
<accession>A0AAP4BAI1</accession>
<evidence type="ECO:0000313" key="3">
    <source>
        <dbReference type="EMBL" id="MDI9243016.1"/>
    </source>
</evidence>
<comment type="caution">
    <text evidence="3">The sequence shown here is derived from an EMBL/GenBank/DDBJ whole genome shotgun (WGS) entry which is preliminary data.</text>
</comment>
<keyword evidence="2" id="KW-0732">Signal</keyword>
<keyword evidence="4" id="KW-1185">Reference proteome</keyword>
<feature type="region of interest" description="Disordered" evidence="1">
    <location>
        <begin position="28"/>
        <end position="70"/>
    </location>
</feature>
<evidence type="ECO:0008006" key="5">
    <source>
        <dbReference type="Google" id="ProtNLM"/>
    </source>
</evidence>
<proteinExistence type="predicted"/>
<dbReference type="PROSITE" id="PS51257">
    <property type="entry name" value="PROKAR_LIPOPROTEIN"/>
    <property type="match status" value="1"/>
</dbReference>
<evidence type="ECO:0000313" key="4">
    <source>
        <dbReference type="Proteomes" id="UP001300383"/>
    </source>
</evidence>
<sequence length="202" mass="21220">MKKLICILLTAALIISLSACKKDTGETAETTAASTEHTEVPETTTDETTAAETESSASQESSSASATDSVTVGQTLLADFEKQMTEDAGKGAQAIADALITNPIIPFAGASMAVEPGLLTGFGNAEITGFQEGVMFSPMIGTIPFVGYIFVLEDDADIDGFTGLLKDNADLRWNICTEAEELVVHSVGNTVFFVMCPKSFES</sequence>
<reference evidence="3 4" key="1">
    <citation type="submission" date="2023-05" db="EMBL/GenBank/DDBJ databases">
        <title>[ruminococcus] sp. nov., isolated from a pig farm feces dump.</title>
        <authorList>
            <person name="Chang Y.-H."/>
        </authorList>
    </citation>
    <scope>NUCLEOTIDE SEQUENCE [LARGE SCALE GENOMIC DNA]</scope>
    <source>
        <strain evidence="3 4">YH-rum2234</strain>
    </source>
</reference>
<dbReference type="EMBL" id="JASGBQ010000023">
    <property type="protein sequence ID" value="MDI9243016.1"/>
    <property type="molecule type" value="Genomic_DNA"/>
</dbReference>
<dbReference type="AlphaFoldDB" id="A0AAP4BAI1"/>
<evidence type="ECO:0000256" key="2">
    <source>
        <dbReference type="SAM" id="SignalP"/>
    </source>
</evidence>